<name>A0ACB8FT64_9SAUR</name>
<protein>
    <submittedName>
        <fullName evidence="1">Uncharacterized protein</fullName>
    </submittedName>
</protein>
<accession>A0ACB8FT64</accession>
<reference evidence="1" key="1">
    <citation type="submission" date="2021-08" db="EMBL/GenBank/DDBJ databases">
        <title>The first chromosome-level gecko genome reveals the dynamic sex chromosomes of Neotropical dwarf geckos (Sphaerodactylidae: Sphaerodactylus).</title>
        <authorList>
            <person name="Pinto B.J."/>
            <person name="Keating S.E."/>
            <person name="Gamble T."/>
        </authorList>
    </citation>
    <scope>NUCLEOTIDE SEQUENCE</scope>
    <source>
        <strain evidence="1">TG3544</strain>
    </source>
</reference>
<comment type="caution">
    <text evidence="1">The sequence shown here is derived from an EMBL/GenBank/DDBJ whole genome shotgun (WGS) entry which is preliminary data.</text>
</comment>
<dbReference type="EMBL" id="CM037619">
    <property type="protein sequence ID" value="KAH8008500.1"/>
    <property type="molecule type" value="Genomic_DNA"/>
</dbReference>
<keyword evidence="2" id="KW-1185">Reference proteome</keyword>
<sequence>MIRCVIGLSTEGIYRVSGNKSEMESLQRQFDQDHGLDFAEKDFTVNAVAGAMKSFFSELPDPLVPYNMQVELVEAHRLAGFIKSATKAKFAPFMQQGAPAWQKEPVFIFPLPFSLKEAHSRDKQG</sequence>
<evidence type="ECO:0000313" key="2">
    <source>
        <dbReference type="Proteomes" id="UP000827872"/>
    </source>
</evidence>
<proteinExistence type="predicted"/>
<gene>
    <name evidence="1" type="ORF">K3G42_029805</name>
</gene>
<organism evidence="1 2">
    <name type="scientific">Sphaerodactylus townsendi</name>
    <dbReference type="NCBI Taxonomy" id="933632"/>
    <lineage>
        <taxon>Eukaryota</taxon>
        <taxon>Metazoa</taxon>
        <taxon>Chordata</taxon>
        <taxon>Craniata</taxon>
        <taxon>Vertebrata</taxon>
        <taxon>Euteleostomi</taxon>
        <taxon>Lepidosauria</taxon>
        <taxon>Squamata</taxon>
        <taxon>Bifurcata</taxon>
        <taxon>Gekkota</taxon>
        <taxon>Sphaerodactylidae</taxon>
        <taxon>Sphaerodactylus</taxon>
    </lineage>
</organism>
<evidence type="ECO:0000313" key="1">
    <source>
        <dbReference type="EMBL" id="KAH8008500.1"/>
    </source>
</evidence>
<dbReference type="Proteomes" id="UP000827872">
    <property type="component" value="Linkage Group LG06"/>
</dbReference>